<feature type="compositionally biased region" description="Polar residues" evidence="11">
    <location>
        <begin position="516"/>
        <end position="526"/>
    </location>
</feature>
<dbReference type="GO" id="GO:0031410">
    <property type="term" value="C:cytoplasmic vesicle"/>
    <property type="evidence" value="ECO:0007669"/>
    <property type="project" value="UniProtKB-SubCell"/>
</dbReference>
<dbReference type="Gene3D" id="1.10.472.80">
    <property type="entry name" value="Ypt/Rab-GAP domain of gyp1p, domain 3"/>
    <property type="match status" value="1"/>
</dbReference>
<evidence type="ECO:0000256" key="11">
    <source>
        <dbReference type="SAM" id="MobiDB-lite"/>
    </source>
</evidence>
<dbReference type="GO" id="GO:0005794">
    <property type="term" value="C:Golgi apparatus"/>
    <property type="evidence" value="ECO:0007669"/>
    <property type="project" value="UniProtKB-SubCell"/>
</dbReference>
<dbReference type="GO" id="GO:0005096">
    <property type="term" value="F:GTPase activator activity"/>
    <property type="evidence" value="ECO:0007669"/>
    <property type="project" value="UniProtKB-KW"/>
</dbReference>
<proteinExistence type="predicted"/>
<comment type="subunit">
    <text evidence="9">Interacts with EPS8.</text>
</comment>
<comment type="function">
    <text evidence="8">Acts as a GTPase-activating protein for RAB5A and RAB43. Involved in receptor trafficking. In complex with EPS8 inhibits internalization of EGFR. Involved in retrograde transport from the endocytic pathway to the Golgi apparatus. Involved in the transport of Shiga toxin from early and recycling endosomes to the trans-Golgi network. Required for structural integrity of the Golgi complex.</text>
</comment>
<dbReference type="FunFam" id="1.10.472.80:FF:000019">
    <property type="entry name" value="USP6 N-terminal like"/>
    <property type="match status" value="1"/>
</dbReference>
<dbReference type="GO" id="GO:0031267">
    <property type="term" value="F:small GTPase binding"/>
    <property type="evidence" value="ECO:0007669"/>
    <property type="project" value="TreeGrafter"/>
</dbReference>
<keyword evidence="6" id="KW-0333">Golgi apparatus</keyword>
<feature type="compositionally biased region" description="Basic and acidic residues" evidence="11">
    <location>
        <begin position="38"/>
        <end position="59"/>
    </location>
</feature>
<keyword evidence="4" id="KW-0597">Phosphoprotein</keyword>
<feature type="compositionally biased region" description="Polar residues" evidence="11">
    <location>
        <begin position="497"/>
        <end position="507"/>
    </location>
</feature>
<sequence>MLRACRGPVVSGGLLCLSPPGAPGGCSEQSREQTQTLRRCEAGDEGPRAGQEPEMKKDVQTLVSEERAEILLKYATGRQGGVRVDPWEDAHRYKVVDRLGFMHEKELPLPSAHEEKLKLQQLHRAEKWLKMLQKWEKYKRSEKLVRRIYKGIPAPLRGQAWTLLLEVEKVRRENPGKYQRMKEQALVYSSEIKQIDLDVNRTFRKHVMFVDRFGVKQQSLFYVLAAYSVYNTEVSYCQGMSQIAALLLMFMDEEDAFWALSRLLGDRPHAMHGFFVPGFPKLQRFQSHHDQVLNKLLPRLKRHMDQEQMFTGIYSTKWFMQCFIERSPFSLTLRLWDIFILEGEQLLTAMSYTVLKVHRQRLMRMSLEELRDFLQERIAVSLSHSDDVIIEQLRRAMSELRKRKLHLPPPGKAEELPLRPLGQDPPAVPRAACPPQACPPQACPPLSPSPSKDPPSPSPVVIHRTALASPEHDSPLMGPPPYHSPSDHSPPDPSPPRTLSRTLSTPLWPQPPLPRVSQSQSLGQRL</sequence>
<evidence type="ECO:0000256" key="4">
    <source>
        <dbReference type="ARBA" id="ARBA00022553"/>
    </source>
</evidence>
<dbReference type="PANTHER" id="PTHR47219">
    <property type="entry name" value="RAB GTPASE-ACTIVATING PROTEIN 1-LIKE"/>
    <property type="match status" value="1"/>
</dbReference>
<evidence type="ECO:0000259" key="12">
    <source>
        <dbReference type="PROSITE" id="PS50086"/>
    </source>
</evidence>
<evidence type="ECO:0000256" key="3">
    <source>
        <dbReference type="ARBA" id="ARBA00022468"/>
    </source>
</evidence>
<evidence type="ECO:0000313" key="14">
    <source>
        <dbReference type="Proteomes" id="UP001497482"/>
    </source>
</evidence>
<dbReference type="AlphaFoldDB" id="A0AAV2LSB3"/>
<keyword evidence="7" id="KW-0968">Cytoplasmic vesicle</keyword>
<dbReference type="FunFam" id="1.10.10.750:FF:000001">
    <property type="entry name" value="TBC1 domain family member 10A"/>
    <property type="match status" value="1"/>
</dbReference>
<dbReference type="PROSITE" id="PS50086">
    <property type="entry name" value="TBC_RABGAP"/>
    <property type="match status" value="1"/>
</dbReference>
<evidence type="ECO:0000256" key="7">
    <source>
        <dbReference type="ARBA" id="ARBA00023329"/>
    </source>
</evidence>
<comment type="subcellular location">
    <subcellularLocation>
        <location evidence="1">Cytoplasmic vesicle</location>
    </subcellularLocation>
    <subcellularLocation>
        <location evidence="2">Golgi apparatus</location>
    </subcellularLocation>
</comment>
<feature type="region of interest" description="Disordered" evidence="11">
    <location>
        <begin position="20"/>
        <end position="59"/>
    </location>
</feature>
<protein>
    <recommendedName>
        <fullName evidence="10">USP6 N-terminal-like protein</fullName>
    </recommendedName>
</protein>
<dbReference type="EMBL" id="OZ035826">
    <property type="protein sequence ID" value="CAL1603157.1"/>
    <property type="molecule type" value="Genomic_DNA"/>
</dbReference>
<gene>
    <name evidence="13" type="ORF">KC01_LOCUS30875</name>
</gene>
<dbReference type="SMART" id="SM00164">
    <property type="entry name" value="TBC"/>
    <property type="match status" value="1"/>
</dbReference>
<keyword evidence="14" id="KW-1185">Reference proteome</keyword>
<evidence type="ECO:0000256" key="2">
    <source>
        <dbReference type="ARBA" id="ARBA00004555"/>
    </source>
</evidence>
<evidence type="ECO:0000256" key="8">
    <source>
        <dbReference type="ARBA" id="ARBA00059926"/>
    </source>
</evidence>
<evidence type="ECO:0000256" key="6">
    <source>
        <dbReference type="ARBA" id="ARBA00023034"/>
    </source>
</evidence>
<feature type="domain" description="Rab-GAP TBC" evidence="12">
    <location>
        <begin position="151"/>
        <end position="343"/>
    </location>
</feature>
<evidence type="ECO:0000256" key="10">
    <source>
        <dbReference type="ARBA" id="ARBA00070172"/>
    </source>
</evidence>
<accession>A0AAV2LSB3</accession>
<dbReference type="Gene3D" id="1.10.10.750">
    <property type="entry name" value="Ypt/Rab-GAP domain of gyp1p, domain 1"/>
    <property type="match status" value="1"/>
</dbReference>
<dbReference type="SUPFAM" id="SSF47923">
    <property type="entry name" value="Ypt/Rab-GAP domain of gyp1p"/>
    <property type="match status" value="2"/>
</dbReference>
<feature type="region of interest" description="Disordered" evidence="11">
    <location>
        <begin position="401"/>
        <end position="526"/>
    </location>
</feature>
<dbReference type="Gene3D" id="1.10.8.270">
    <property type="entry name" value="putative rabgap domain of human tbc1 domain family member 14 like domains"/>
    <property type="match status" value="1"/>
</dbReference>
<dbReference type="PANTHER" id="PTHR47219:SF25">
    <property type="entry name" value="RAB-GAP TBC DOMAIN-CONTAINING PROTEIN"/>
    <property type="match status" value="1"/>
</dbReference>
<dbReference type="InterPro" id="IPR035969">
    <property type="entry name" value="Rab-GAP_TBC_sf"/>
</dbReference>
<dbReference type="InterPro" id="IPR050302">
    <property type="entry name" value="Rab_GAP_TBC_domain"/>
</dbReference>
<evidence type="ECO:0000313" key="13">
    <source>
        <dbReference type="EMBL" id="CAL1603157.1"/>
    </source>
</evidence>
<organism evidence="13 14">
    <name type="scientific">Knipowitschia caucasica</name>
    <name type="common">Caucasian dwarf goby</name>
    <name type="synonym">Pomatoschistus caucasicus</name>
    <dbReference type="NCBI Taxonomy" id="637954"/>
    <lineage>
        <taxon>Eukaryota</taxon>
        <taxon>Metazoa</taxon>
        <taxon>Chordata</taxon>
        <taxon>Craniata</taxon>
        <taxon>Vertebrata</taxon>
        <taxon>Euteleostomi</taxon>
        <taxon>Actinopterygii</taxon>
        <taxon>Neopterygii</taxon>
        <taxon>Teleostei</taxon>
        <taxon>Neoteleostei</taxon>
        <taxon>Acanthomorphata</taxon>
        <taxon>Gobiaria</taxon>
        <taxon>Gobiiformes</taxon>
        <taxon>Gobioidei</taxon>
        <taxon>Gobiidae</taxon>
        <taxon>Gobiinae</taxon>
        <taxon>Knipowitschia</taxon>
    </lineage>
</organism>
<keyword evidence="5" id="KW-0007">Acetylation</keyword>
<dbReference type="FunFam" id="1.10.8.270:FF:000010">
    <property type="entry name" value="Putative USP6 N-terminal-like protein"/>
    <property type="match status" value="1"/>
</dbReference>
<dbReference type="Pfam" id="PF00566">
    <property type="entry name" value="RabGAP-TBC"/>
    <property type="match status" value="1"/>
</dbReference>
<dbReference type="Proteomes" id="UP001497482">
    <property type="component" value="Chromosome 4"/>
</dbReference>
<evidence type="ECO:0000256" key="9">
    <source>
        <dbReference type="ARBA" id="ARBA00064037"/>
    </source>
</evidence>
<name>A0AAV2LSB3_KNICA</name>
<evidence type="ECO:0000256" key="1">
    <source>
        <dbReference type="ARBA" id="ARBA00004541"/>
    </source>
</evidence>
<keyword evidence="3" id="KW-0343">GTPase activation</keyword>
<feature type="compositionally biased region" description="Pro residues" evidence="11">
    <location>
        <begin position="436"/>
        <end position="458"/>
    </location>
</feature>
<dbReference type="InterPro" id="IPR000195">
    <property type="entry name" value="Rab-GAP-TBC_dom"/>
</dbReference>
<reference evidence="13 14" key="1">
    <citation type="submission" date="2024-04" db="EMBL/GenBank/DDBJ databases">
        <authorList>
            <person name="Waldvogel A.-M."/>
            <person name="Schoenle A."/>
        </authorList>
    </citation>
    <scope>NUCLEOTIDE SEQUENCE [LARGE SCALE GENOMIC DNA]</scope>
</reference>
<evidence type="ECO:0000256" key="5">
    <source>
        <dbReference type="ARBA" id="ARBA00022990"/>
    </source>
</evidence>